<dbReference type="InterPro" id="IPR003346">
    <property type="entry name" value="Transposase_20"/>
</dbReference>
<evidence type="ECO:0000313" key="9">
    <source>
        <dbReference type="Proteomes" id="UP000293995"/>
    </source>
</evidence>
<dbReference type="KEGG" id="mprt:ET475_01610"/>
<keyword evidence="9" id="KW-1185">Reference proteome</keyword>
<evidence type="ECO:0000313" key="6">
    <source>
        <dbReference type="EMBL" id="QAY60126.1"/>
    </source>
</evidence>
<evidence type="ECO:0000313" key="4">
    <source>
        <dbReference type="EMBL" id="QAY58819.1"/>
    </source>
</evidence>
<dbReference type="PANTHER" id="PTHR33055:SF15">
    <property type="entry name" value="TRANSPOSASE-RELATED"/>
    <property type="match status" value="1"/>
</dbReference>
<evidence type="ECO:0000259" key="1">
    <source>
        <dbReference type="Pfam" id="PF01548"/>
    </source>
</evidence>
<dbReference type="EMBL" id="CP035494">
    <property type="protein sequence ID" value="QAY60575.1"/>
    <property type="molecule type" value="Genomic_DNA"/>
</dbReference>
<reference evidence="6 9" key="1">
    <citation type="submission" date="2019-01" db="EMBL/GenBank/DDBJ databases">
        <title>Genome sequencing of strain DFW100M-13.</title>
        <authorList>
            <person name="Heo J."/>
            <person name="Kim S.-J."/>
            <person name="Kim J.-S."/>
            <person name="Hong S.-B."/>
            <person name="Kwon S.-W."/>
        </authorList>
    </citation>
    <scope>NUCLEOTIDE SEQUENCE [LARGE SCALE GENOMIC DNA]</scope>
    <source>
        <strain evidence="6 9">DFW100M-13</strain>
    </source>
</reference>
<dbReference type="GO" id="GO:0004803">
    <property type="term" value="F:transposase activity"/>
    <property type="evidence" value="ECO:0007669"/>
    <property type="project" value="InterPro"/>
</dbReference>
<feature type="domain" description="Transposase IS110-like N-terminal" evidence="1">
    <location>
        <begin position="9"/>
        <end position="155"/>
    </location>
</feature>
<evidence type="ECO:0000313" key="3">
    <source>
        <dbReference type="EMBL" id="QAY58818.1"/>
    </source>
</evidence>
<evidence type="ECO:0000313" key="8">
    <source>
        <dbReference type="EMBL" id="QAY60575.1"/>
    </source>
</evidence>
<dbReference type="KEGG" id="mprt:ET475_01605"/>
<dbReference type="AlphaFoldDB" id="A0A4P6EED0"/>
<proteinExistence type="predicted"/>
<dbReference type="RefSeq" id="WP_129385398.1">
    <property type="nucleotide sequence ID" value="NZ_CP035494.1"/>
</dbReference>
<organism evidence="6 9">
    <name type="scientific">Microbacterium protaetiae</name>
    <dbReference type="NCBI Taxonomy" id="2509458"/>
    <lineage>
        <taxon>Bacteria</taxon>
        <taxon>Bacillati</taxon>
        <taxon>Actinomycetota</taxon>
        <taxon>Actinomycetes</taxon>
        <taxon>Micrococcales</taxon>
        <taxon>Microbacteriaceae</taxon>
        <taxon>Microbacterium</taxon>
    </lineage>
</organism>
<dbReference type="EMBL" id="CP035494">
    <property type="protein sequence ID" value="QAY60573.1"/>
    <property type="molecule type" value="Genomic_DNA"/>
</dbReference>
<dbReference type="PANTHER" id="PTHR33055">
    <property type="entry name" value="TRANSPOSASE FOR INSERTION SEQUENCE ELEMENT IS1111A"/>
    <property type="match status" value="1"/>
</dbReference>
<evidence type="ECO:0000259" key="2">
    <source>
        <dbReference type="Pfam" id="PF02371"/>
    </source>
</evidence>
<dbReference type="KEGG" id="mprt:ET475_09075"/>
<gene>
    <name evidence="3" type="ORF">ET475_01605</name>
    <name evidence="4" type="ORF">ET475_01610</name>
    <name evidence="5" type="ORF">ET475_01615</name>
    <name evidence="6" type="ORF">ET475_09075</name>
    <name evidence="7" type="ORF">ET475_11615</name>
    <name evidence="8" type="ORF">ET475_11625</name>
</gene>
<accession>A0A4P6EED0</accession>
<dbReference type="InterPro" id="IPR002525">
    <property type="entry name" value="Transp_IS110-like_N"/>
</dbReference>
<dbReference type="GO" id="GO:0006313">
    <property type="term" value="P:DNA transposition"/>
    <property type="evidence" value="ECO:0007669"/>
    <property type="project" value="InterPro"/>
</dbReference>
<feature type="domain" description="Transposase IS116/IS110/IS902 C-terminal" evidence="2">
    <location>
        <begin position="254"/>
        <end position="329"/>
    </location>
</feature>
<dbReference type="Proteomes" id="UP000293995">
    <property type="component" value="Chromosome"/>
</dbReference>
<dbReference type="KEGG" id="mprt:ET475_01615"/>
<sequence length="408" mass="44533">MDLLHPRAAGIDISKRDAKVAIRVQSEGGKVSTQVTTWGSMTGQVLELADFLRSQGVTTVVMEATSDYWKPFYYPMEATGLPVMLVNARQARNIPGRKSDVSDAAWLADLGAHGLLRASFVPAPDIRRLRDLTRARQMLVHDRTRVKQRLEKSLESSGTKLSVVVADLNGVSARRMLDALVAGERDPRSLAALAHPRMRATQDELAAALTGRFTEHDAFMVGQHLTHYDLLTGQIDALTARIEEEIAPFRLARELLTTIPGIAEPTADVIIAETGGDMSIFPTAAHLASWAGVSPGMHESAGKRKSSTTRPGNRYLKEALGNAASSNAKKGSNTYLARRQRRISARRGKMRALVATEHAILTAVWNMLSRGEAFTDLTPPPANTERQKKSHLRALEHLGYKVTLAPAA</sequence>
<dbReference type="EMBL" id="CP035494">
    <property type="protein sequence ID" value="QAY58820.1"/>
    <property type="molecule type" value="Genomic_DNA"/>
</dbReference>
<dbReference type="GO" id="GO:0003677">
    <property type="term" value="F:DNA binding"/>
    <property type="evidence" value="ECO:0007669"/>
    <property type="project" value="InterPro"/>
</dbReference>
<dbReference type="Pfam" id="PF02371">
    <property type="entry name" value="Transposase_20"/>
    <property type="match status" value="1"/>
</dbReference>
<dbReference type="InterPro" id="IPR047650">
    <property type="entry name" value="Transpos_IS110"/>
</dbReference>
<name>A0A4P6EED0_9MICO</name>
<dbReference type="EMBL" id="CP035494">
    <property type="protein sequence ID" value="QAY58818.1"/>
    <property type="molecule type" value="Genomic_DNA"/>
</dbReference>
<evidence type="ECO:0000313" key="5">
    <source>
        <dbReference type="EMBL" id="QAY58820.1"/>
    </source>
</evidence>
<dbReference type="KEGG" id="mprt:ET475_11615"/>
<evidence type="ECO:0000313" key="7">
    <source>
        <dbReference type="EMBL" id="QAY60573.1"/>
    </source>
</evidence>
<protein>
    <submittedName>
        <fullName evidence="6">IS110 family transposase</fullName>
    </submittedName>
</protein>
<dbReference type="KEGG" id="mprt:ET475_11625"/>
<dbReference type="Pfam" id="PF01548">
    <property type="entry name" value="DEDD_Tnp_IS110"/>
    <property type="match status" value="1"/>
</dbReference>
<dbReference type="NCBIfam" id="NF033542">
    <property type="entry name" value="transpos_IS110"/>
    <property type="match status" value="1"/>
</dbReference>
<dbReference type="EMBL" id="CP035494">
    <property type="protein sequence ID" value="QAY60126.1"/>
    <property type="molecule type" value="Genomic_DNA"/>
</dbReference>
<dbReference type="EMBL" id="CP035494">
    <property type="protein sequence ID" value="QAY58819.1"/>
    <property type="molecule type" value="Genomic_DNA"/>
</dbReference>
<dbReference type="OrthoDB" id="9815354at2"/>